<dbReference type="OrthoDB" id="7060229at2"/>
<evidence type="ECO:0000313" key="4">
    <source>
        <dbReference type="Proteomes" id="UP000199356"/>
    </source>
</evidence>
<dbReference type="InterPro" id="IPR011006">
    <property type="entry name" value="CheY-like_superfamily"/>
</dbReference>
<dbReference type="SMART" id="SM00448">
    <property type="entry name" value="REC"/>
    <property type="match status" value="1"/>
</dbReference>
<dbReference type="SUPFAM" id="SSF52172">
    <property type="entry name" value="CheY-like"/>
    <property type="match status" value="1"/>
</dbReference>
<keyword evidence="4" id="KW-1185">Reference proteome</keyword>
<dbReference type="AlphaFoldDB" id="A0A1I5QB02"/>
<dbReference type="InterPro" id="IPR001789">
    <property type="entry name" value="Sig_transdc_resp-reg_receiver"/>
</dbReference>
<proteinExistence type="predicted"/>
<name>A0A1I5QB02_9RHOB</name>
<sequence>MLVLVVEDEALLALDLSQMIEDADHRVLGPFARPEAAVAACKEARPDMAFLDFNLAGQTSEAVAEALIEDDVPFVFLTAHGRAHLPDRYRDVQVLQKPVPMETVPRLLDHGPSALPRV</sequence>
<evidence type="ECO:0000259" key="2">
    <source>
        <dbReference type="PROSITE" id="PS50110"/>
    </source>
</evidence>
<evidence type="ECO:0000256" key="1">
    <source>
        <dbReference type="PROSITE-ProRule" id="PRU00169"/>
    </source>
</evidence>
<evidence type="ECO:0000313" key="3">
    <source>
        <dbReference type="EMBL" id="SFP43435.1"/>
    </source>
</evidence>
<feature type="modified residue" description="4-aspartylphosphate" evidence="1">
    <location>
        <position position="52"/>
    </location>
</feature>
<organism evidence="3 4">
    <name type="scientific">Tranquillimonas alkanivorans</name>
    <dbReference type="NCBI Taxonomy" id="441119"/>
    <lineage>
        <taxon>Bacteria</taxon>
        <taxon>Pseudomonadati</taxon>
        <taxon>Pseudomonadota</taxon>
        <taxon>Alphaproteobacteria</taxon>
        <taxon>Rhodobacterales</taxon>
        <taxon>Roseobacteraceae</taxon>
        <taxon>Tranquillimonas</taxon>
    </lineage>
</organism>
<dbReference type="GO" id="GO:0000160">
    <property type="term" value="P:phosphorelay signal transduction system"/>
    <property type="evidence" value="ECO:0007669"/>
    <property type="project" value="InterPro"/>
</dbReference>
<reference evidence="3 4" key="1">
    <citation type="submission" date="2016-10" db="EMBL/GenBank/DDBJ databases">
        <authorList>
            <person name="de Groot N.N."/>
        </authorList>
    </citation>
    <scope>NUCLEOTIDE SEQUENCE [LARGE SCALE GENOMIC DNA]</scope>
    <source>
        <strain evidence="3 4">DSM 19547</strain>
    </source>
</reference>
<dbReference type="PROSITE" id="PS50110">
    <property type="entry name" value="RESPONSE_REGULATORY"/>
    <property type="match status" value="1"/>
</dbReference>
<gene>
    <name evidence="3" type="ORF">SAMN04488047_106154</name>
</gene>
<accession>A0A1I5QB02</accession>
<dbReference type="RefSeq" id="WP_093421010.1">
    <property type="nucleotide sequence ID" value="NZ_FOXA01000006.1"/>
</dbReference>
<feature type="domain" description="Response regulatory" evidence="2">
    <location>
        <begin position="2"/>
        <end position="112"/>
    </location>
</feature>
<dbReference type="EMBL" id="FOXA01000006">
    <property type="protein sequence ID" value="SFP43435.1"/>
    <property type="molecule type" value="Genomic_DNA"/>
</dbReference>
<dbReference type="Pfam" id="PF00072">
    <property type="entry name" value="Response_reg"/>
    <property type="match status" value="1"/>
</dbReference>
<dbReference type="Proteomes" id="UP000199356">
    <property type="component" value="Unassembled WGS sequence"/>
</dbReference>
<dbReference type="Gene3D" id="3.40.50.2300">
    <property type="match status" value="1"/>
</dbReference>
<protein>
    <submittedName>
        <fullName evidence="3">Response regulator receiver domain-containing protein</fullName>
    </submittedName>
</protein>
<keyword evidence="1" id="KW-0597">Phosphoprotein</keyword>
<dbReference type="STRING" id="441119.SAMN04488047_106154"/>